<feature type="region of interest" description="Disordered" evidence="1">
    <location>
        <begin position="62"/>
        <end position="81"/>
    </location>
</feature>
<gene>
    <name evidence="2" type="ORF">H920_19829</name>
</gene>
<name>A0A091CNT5_FUKDA</name>
<evidence type="ECO:0000313" key="3">
    <source>
        <dbReference type="Proteomes" id="UP000028990"/>
    </source>
</evidence>
<dbReference type="EMBL" id="KN125323">
    <property type="protein sequence ID" value="KFO18800.1"/>
    <property type="molecule type" value="Genomic_DNA"/>
</dbReference>
<accession>A0A091CNT5</accession>
<proteinExistence type="predicted"/>
<evidence type="ECO:0000313" key="2">
    <source>
        <dbReference type="EMBL" id="KFO18800.1"/>
    </source>
</evidence>
<protein>
    <submittedName>
        <fullName evidence="2">Uncharacterized protein</fullName>
    </submittedName>
</protein>
<evidence type="ECO:0000256" key="1">
    <source>
        <dbReference type="SAM" id="MobiDB-lite"/>
    </source>
</evidence>
<keyword evidence="3" id="KW-1185">Reference proteome</keyword>
<dbReference type="AlphaFoldDB" id="A0A091CNT5"/>
<reference evidence="2 3" key="1">
    <citation type="submission" date="2013-11" db="EMBL/GenBank/DDBJ databases">
        <title>The Damaraland mole rat (Fukomys damarensis) genome and evolution of African mole rats.</title>
        <authorList>
            <person name="Gladyshev V.N."/>
            <person name="Fang X."/>
        </authorList>
    </citation>
    <scope>NUCLEOTIDE SEQUENCE [LARGE SCALE GENOMIC DNA]</scope>
    <source>
        <tissue evidence="2">Liver</tissue>
    </source>
</reference>
<feature type="region of interest" description="Disordered" evidence="1">
    <location>
        <begin position="17"/>
        <end position="47"/>
    </location>
</feature>
<sequence length="146" mass="16030">MLSLPLFGTDPDAYDGLRFQGASPASSPTETAMGDLHTSAPGPVLDQLNQDGVKELRMCKSQYHPREETETEGLQTPEAEGHVTAVCEEAEARKKIAKLMRKSELLPPQLLQSPVLPAHLLQAQLLHLQLLLAFLRPDHLLPPNLL</sequence>
<organism evidence="2 3">
    <name type="scientific">Fukomys damarensis</name>
    <name type="common">Damaraland mole rat</name>
    <name type="synonym">Cryptomys damarensis</name>
    <dbReference type="NCBI Taxonomy" id="885580"/>
    <lineage>
        <taxon>Eukaryota</taxon>
        <taxon>Metazoa</taxon>
        <taxon>Chordata</taxon>
        <taxon>Craniata</taxon>
        <taxon>Vertebrata</taxon>
        <taxon>Euteleostomi</taxon>
        <taxon>Mammalia</taxon>
        <taxon>Eutheria</taxon>
        <taxon>Euarchontoglires</taxon>
        <taxon>Glires</taxon>
        <taxon>Rodentia</taxon>
        <taxon>Hystricomorpha</taxon>
        <taxon>Bathyergidae</taxon>
        <taxon>Fukomys</taxon>
    </lineage>
</organism>
<dbReference type="Proteomes" id="UP000028990">
    <property type="component" value="Unassembled WGS sequence"/>
</dbReference>